<dbReference type="GO" id="GO:0016747">
    <property type="term" value="F:acyltransferase activity, transferring groups other than amino-acyl groups"/>
    <property type="evidence" value="ECO:0007669"/>
    <property type="project" value="InterPro"/>
</dbReference>
<dbReference type="CDD" id="cd04301">
    <property type="entry name" value="NAT_SF"/>
    <property type="match status" value="1"/>
</dbReference>
<accession>A0A5J5GG85</accession>
<evidence type="ECO:0000313" key="3">
    <source>
        <dbReference type="Proteomes" id="UP000326554"/>
    </source>
</evidence>
<dbReference type="InterPro" id="IPR016181">
    <property type="entry name" value="Acyl_CoA_acyltransferase"/>
</dbReference>
<comment type="caution">
    <text evidence="2">The sequence shown here is derived from an EMBL/GenBank/DDBJ whole genome shotgun (WGS) entry which is preliminary data.</text>
</comment>
<dbReference type="PROSITE" id="PS51186">
    <property type="entry name" value="GNAT"/>
    <property type="match status" value="1"/>
</dbReference>
<dbReference type="RefSeq" id="WP_150446116.1">
    <property type="nucleotide sequence ID" value="NZ_VYQE01000004.1"/>
</dbReference>
<organism evidence="2 3">
    <name type="scientific">Histidinibacterium aquaticum</name>
    <dbReference type="NCBI Taxonomy" id="2613962"/>
    <lineage>
        <taxon>Bacteria</taxon>
        <taxon>Pseudomonadati</taxon>
        <taxon>Pseudomonadota</taxon>
        <taxon>Alphaproteobacteria</taxon>
        <taxon>Rhodobacterales</taxon>
        <taxon>Paracoccaceae</taxon>
        <taxon>Histidinibacterium</taxon>
    </lineage>
</organism>
<name>A0A5J5GG85_9RHOB</name>
<dbReference type="Pfam" id="PF00583">
    <property type="entry name" value="Acetyltransf_1"/>
    <property type="match status" value="1"/>
</dbReference>
<reference evidence="2 3" key="1">
    <citation type="submission" date="2019-09" db="EMBL/GenBank/DDBJ databases">
        <authorList>
            <person name="Park J.-S."/>
            <person name="Choi H.-J."/>
        </authorList>
    </citation>
    <scope>NUCLEOTIDE SEQUENCE [LARGE SCALE GENOMIC DNA]</scope>
    <source>
        <strain evidence="2 3">176SS1-4</strain>
    </source>
</reference>
<evidence type="ECO:0000259" key="1">
    <source>
        <dbReference type="PROSITE" id="PS51186"/>
    </source>
</evidence>
<dbReference type="EMBL" id="VYQE01000004">
    <property type="protein sequence ID" value="KAA9007097.1"/>
    <property type="molecule type" value="Genomic_DNA"/>
</dbReference>
<sequence length="233" mass="24293">MDAARLTALIDATWPAVERRRVGEWTLRRGGGGGSRVCAATAEGPSPDIAEAEAAMREMGQVPLVMVREGEEALDAKLAARGYLVKDPVTFYSLATWGLTAPPEGIEAHWPPTPEQAAIWAAGGIGPERLAVMARAEGPKTALLARSGPEAAATVYVAIAGDMAMLHALETAVAHRRKGLGAALVRASASWAAENGAERLAILVTRANTPANSLYCALGATAAAGYHYRVLTD</sequence>
<protein>
    <submittedName>
        <fullName evidence="2">GNAT family N-acetyltransferase</fullName>
    </submittedName>
</protein>
<dbReference type="SUPFAM" id="SSF55729">
    <property type="entry name" value="Acyl-CoA N-acyltransferases (Nat)"/>
    <property type="match status" value="1"/>
</dbReference>
<dbReference type="InterPro" id="IPR000182">
    <property type="entry name" value="GNAT_dom"/>
</dbReference>
<proteinExistence type="predicted"/>
<dbReference type="Proteomes" id="UP000326554">
    <property type="component" value="Unassembled WGS sequence"/>
</dbReference>
<dbReference type="Gene3D" id="3.40.630.30">
    <property type="match status" value="1"/>
</dbReference>
<feature type="domain" description="N-acetyltransferase" evidence="1">
    <location>
        <begin position="89"/>
        <end position="233"/>
    </location>
</feature>
<keyword evidence="2" id="KW-0808">Transferase</keyword>
<evidence type="ECO:0000313" key="2">
    <source>
        <dbReference type="EMBL" id="KAA9007097.1"/>
    </source>
</evidence>
<gene>
    <name evidence="2" type="ORF">F3S47_15150</name>
</gene>
<dbReference type="AlphaFoldDB" id="A0A5J5GG85"/>
<keyword evidence="3" id="KW-1185">Reference proteome</keyword>